<dbReference type="Proteomes" id="UP001217089">
    <property type="component" value="Unassembled WGS sequence"/>
</dbReference>
<gene>
    <name evidence="1" type="ORF">KUTeg_013769</name>
</gene>
<evidence type="ECO:0000313" key="1">
    <source>
        <dbReference type="EMBL" id="KAJ8308895.1"/>
    </source>
</evidence>
<sequence length="107" mass="12370">MVDPLHVASYSRLISIQAEVSPLYVKGKKKYGRKSKPFTTEDFAELSQFDSLDIDKIETDVEDGITPDQSHSLQAINSESMNLAWLFKIYHTPYLLNYRKLCDRKKL</sequence>
<comment type="caution">
    <text evidence="1">The sequence shown here is derived from an EMBL/GenBank/DDBJ whole genome shotgun (WGS) entry which is preliminary data.</text>
</comment>
<reference evidence="1 2" key="1">
    <citation type="submission" date="2022-12" db="EMBL/GenBank/DDBJ databases">
        <title>Chromosome-level genome of Tegillarca granosa.</title>
        <authorList>
            <person name="Kim J."/>
        </authorList>
    </citation>
    <scope>NUCLEOTIDE SEQUENCE [LARGE SCALE GENOMIC DNA]</scope>
    <source>
        <strain evidence="1">Teg-2019</strain>
        <tissue evidence="1">Adductor muscle</tissue>
    </source>
</reference>
<keyword evidence="2" id="KW-1185">Reference proteome</keyword>
<accession>A0ABQ9EZS6</accession>
<dbReference type="EMBL" id="JARBDR010000657">
    <property type="protein sequence ID" value="KAJ8308895.1"/>
    <property type="molecule type" value="Genomic_DNA"/>
</dbReference>
<protein>
    <submittedName>
        <fullName evidence="1">Uncharacterized protein</fullName>
    </submittedName>
</protein>
<evidence type="ECO:0000313" key="2">
    <source>
        <dbReference type="Proteomes" id="UP001217089"/>
    </source>
</evidence>
<name>A0ABQ9EZS6_TEGGR</name>
<organism evidence="1 2">
    <name type="scientific">Tegillarca granosa</name>
    <name type="common">Malaysian cockle</name>
    <name type="synonym">Anadara granosa</name>
    <dbReference type="NCBI Taxonomy" id="220873"/>
    <lineage>
        <taxon>Eukaryota</taxon>
        <taxon>Metazoa</taxon>
        <taxon>Spiralia</taxon>
        <taxon>Lophotrochozoa</taxon>
        <taxon>Mollusca</taxon>
        <taxon>Bivalvia</taxon>
        <taxon>Autobranchia</taxon>
        <taxon>Pteriomorphia</taxon>
        <taxon>Arcoida</taxon>
        <taxon>Arcoidea</taxon>
        <taxon>Arcidae</taxon>
        <taxon>Tegillarca</taxon>
    </lineage>
</organism>
<proteinExistence type="predicted"/>